<comment type="function">
    <text evidence="6">Involved in transcription antitermination. Required for transcription of ribosomal RNA (rRNA) genes. Binds specifically to the boxA antiterminator sequence of the ribosomal RNA (rrn) operons.</text>
</comment>
<dbReference type="InterPro" id="IPR006027">
    <property type="entry name" value="NusB_RsmB_TIM44"/>
</dbReference>
<dbReference type="EMBL" id="JAJEQR010000032">
    <property type="protein sequence ID" value="MCC2231552.1"/>
    <property type="molecule type" value="Genomic_DNA"/>
</dbReference>
<evidence type="ECO:0000313" key="8">
    <source>
        <dbReference type="EMBL" id="MCC2231552.1"/>
    </source>
</evidence>
<keyword evidence="2 6" id="KW-0889">Transcription antitermination</keyword>
<dbReference type="PANTHER" id="PTHR11078">
    <property type="entry name" value="N UTILIZATION SUBSTANCE PROTEIN B-RELATED"/>
    <property type="match status" value="1"/>
</dbReference>
<evidence type="ECO:0000256" key="4">
    <source>
        <dbReference type="ARBA" id="ARBA00023015"/>
    </source>
</evidence>
<evidence type="ECO:0000256" key="1">
    <source>
        <dbReference type="ARBA" id="ARBA00005952"/>
    </source>
</evidence>
<evidence type="ECO:0000313" key="9">
    <source>
        <dbReference type="Proteomes" id="UP001198182"/>
    </source>
</evidence>
<name>A0AAE3EBE9_9FIRM</name>
<evidence type="ECO:0000259" key="7">
    <source>
        <dbReference type="Pfam" id="PF01029"/>
    </source>
</evidence>
<evidence type="ECO:0000256" key="6">
    <source>
        <dbReference type="HAMAP-Rule" id="MF_00073"/>
    </source>
</evidence>
<dbReference type="InterPro" id="IPR011605">
    <property type="entry name" value="NusB_fam"/>
</dbReference>
<comment type="caution">
    <text evidence="8">The sequence shown here is derived from an EMBL/GenBank/DDBJ whole genome shotgun (WGS) entry which is preliminary data.</text>
</comment>
<keyword evidence="4 6" id="KW-0805">Transcription regulation</keyword>
<dbReference type="GO" id="GO:0031564">
    <property type="term" value="P:transcription antitermination"/>
    <property type="evidence" value="ECO:0007669"/>
    <property type="project" value="UniProtKB-KW"/>
</dbReference>
<reference evidence="8" key="1">
    <citation type="submission" date="2021-10" db="EMBL/GenBank/DDBJ databases">
        <title>Anaerobic single-cell dispensing facilitates the cultivation of human gut bacteria.</title>
        <authorList>
            <person name="Afrizal A."/>
        </authorList>
    </citation>
    <scope>NUCLEOTIDE SEQUENCE</scope>
    <source>
        <strain evidence="8">CLA-AA-H215</strain>
    </source>
</reference>
<sequence length="146" mass="16893">MTRREVREHTFRALFQKEFYNSEEYPEQYQRYLEDPVFSEDTDAAAQMDDATREYLTGRVASIAEKLPELDEKINAVARGWKTNRMGKVEVSLLRLATYEILYDEEIPEKVAINEAVELAKRYGTDDSSSFVNGILGELVKKQGQE</sequence>
<keyword evidence="3 6" id="KW-0694">RNA-binding</keyword>
<proteinExistence type="inferred from homology"/>
<accession>A0AAE3EBE9</accession>
<evidence type="ECO:0000256" key="5">
    <source>
        <dbReference type="ARBA" id="ARBA00023163"/>
    </source>
</evidence>
<protein>
    <recommendedName>
        <fullName evidence="6">Transcription antitermination protein NusB</fullName>
    </recommendedName>
    <alternativeName>
        <fullName evidence="6">Antitermination factor NusB</fullName>
    </alternativeName>
</protein>
<dbReference type="GO" id="GO:0006353">
    <property type="term" value="P:DNA-templated transcription termination"/>
    <property type="evidence" value="ECO:0007669"/>
    <property type="project" value="UniProtKB-UniRule"/>
</dbReference>
<evidence type="ECO:0000256" key="2">
    <source>
        <dbReference type="ARBA" id="ARBA00022814"/>
    </source>
</evidence>
<dbReference type="NCBIfam" id="TIGR01951">
    <property type="entry name" value="nusB"/>
    <property type="match status" value="1"/>
</dbReference>
<dbReference type="PANTHER" id="PTHR11078:SF3">
    <property type="entry name" value="ANTITERMINATION NUSB DOMAIN-CONTAINING PROTEIN"/>
    <property type="match status" value="1"/>
</dbReference>
<keyword evidence="5 6" id="KW-0804">Transcription</keyword>
<organism evidence="8 9">
    <name type="scientific">Hominifimenecus microfluidus</name>
    <dbReference type="NCBI Taxonomy" id="2885348"/>
    <lineage>
        <taxon>Bacteria</taxon>
        <taxon>Bacillati</taxon>
        <taxon>Bacillota</taxon>
        <taxon>Clostridia</taxon>
        <taxon>Lachnospirales</taxon>
        <taxon>Lachnospiraceae</taxon>
        <taxon>Hominifimenecus</taxon>
    </lineage>
</organism>
<dbReference type="InterPro" id="IPR035926">
    <property type="entry name" value="NusB-like_sf"/>
</dbReference>
<comment type="similarity">
    <text evidence="1 6">Belongs to the NusB family.</text>
</comment>
<dbReference type="GO" id="GO:0005829">
    <property type="term" value="C:cytosol"/>
    <property type="evidence" value="ECO:0007669"/>
    <property type="project" value="TreeGrafter"/>
</dbReference>
<dbReference type="Gene3D" id="1.10.940.10">
    <property type="entry name" value="NusB-like"/>
    <property type="match status" value="1"/>
</dbReference>
<dbReference type="AlphaFoldDB" id="A0AAE3EBE9"/>
<evidence type="ECO:0000256" key="3">
    <source>
        <dbReference type="ARBA" id="ARBA00022884"/>
    </source>
</evidence>
<dbReference type="RefSeq" id="WP_308454073.1">
    <property type="nucleotide sequence ID" value="NZ_JAJEQR010000032.1"/>
</dbReference>
<dbReference type="GO" id="GO:0003723">
    <property type="term" value="F:RNA binding"/>
    <property type="evidence" value="ECO:0007669"/>
    <property type="project" value="UniProtKB-UniRule"/>
</dbReference>
<dbReference type="SUPFAM" id="SSF48013">
    <property type="entry name" value="NusB-like"/>
    <property type="match status" value="1"/>
</dbReference>
<feature type="domain" description="NusB/RsmB/TIM44" evidence="7">
    <location>
        <begin position="5"/>
        <end position="140"/>
    </location>
</feature>
<dbReference type="HAMAP" id="MF_00073">
    <property type="entry name" value="NusB"/>
    <property type="match status" value="1"/>
</dbReference>
<gene>
    <name evidence="6 8" type="primary">nusB</name>
    <name evidence="8" type="ORF">LKD81_11165</name>
</gene>
<keyword evidence="9" id="KW-1185">Reference proteome</keyword>
<dbReference type="Proteomes" id="UP001198182">
    <property type="component" value="Unassembled WGS sequence"/>
</dbReference>
<dbReference type="Pfam" id="PF01029">
    <property type="entry name" value="NusB"/>
    <property type="match status" value="1"/>
</dbReference>